<dbReference type="SUPFAM" id="SSF47459">
    <property type="entry name" value="HLH, helix-loop-helix DNA-binding domain"/>
    <property type="match status" value="1"/>
</dbReference>
<dbReference type="InterPro" id="IPR011598">
    <property type="entry name" value="bHLH_dom"/>
</dbReference>
<dbReference type="EMBL" id="KN835162">
    <property type="protein sequence ID" value="KIK46194.1"/>
    <property type="molecule type" value="Genomic_DNA"/>
</dbReference>
<reference evidence="4 5" key="1">
    <citation type="submission" date="2014-04" db="EMBL/GenBank/DDBJ databases">
        <authorList>
            <consortium name="DOE Joint Genome Institute"/>
            <person name="Kuo A."/>
            <person name="Ruytinx J."/>
            <person name="Rineau F."/>
            <person name="Colpaert J."/>
            <person name="Kohler A."/>
            <person name="Nagy L.G."/>
            <person name="Floudas D."/>
            <person name="Copeland A."/>
            <person name="Barry K.W."/>
            <person name="Cichocki N."/>
            <person name="Veneault-Fourrey C."/>
            <person name="LaButti K."/>
            <person name="Lindquist E.A."/>
            <person name="Lipzen A."/>
            <person name="Lundell T."/>
            <person name="Morin E."/>
            <person name="Murat C."/>
            <person name="Sun H."/>
            <person name="Tunlid A."/>
            <person name="Henrissat B."/>
            <person name="Grigoriev I.V."/>
            <person name="Hibbett D.S."/>
            <person name="Martin F."/>
            <person name="Nordberg H.P."/>
            <person name="Cantor M.N."/>
            <person name="Hua S.X."/>
        </authorList>
    </citation>
    <scope>NUCLEOTIDE SEQUENCE [LARGE SCALE GENOMIC DNA]</scope>
    <source>
        <strain evidence="4 5">UH-Slu-Lm8-n1</strain>
    </source>
</reference>
<feature type="compositionally biased region" description="Polar residues" evidence="2">
    <location>
        <begin position="31"/>
        <end position="44"/>
    </location>
</feature>
<keyword evidence="5" id="KW-1185">Reference proteome</keyword>
<dbReference type="InParanoid" id="A0A0D0B8Q3"/>
<feature type="region of interest" description="Disordered" evidence="2">
    <location>
        <begin position="1"/>
        <end position="50"/>
    </location>
</feature>
<dbReference type="AlphaFoldDB" id="A0A0D0B8Q3"/>
<dbReference type="Proteomes" id="UP000054485">
    <property type="component" value="Unassembled WGS sequence"/>
</dbReference>
<dbReference type="GO" id="GO:0046983">
    <property type="term" value="F:protein dimerization activity"/>
    <property type="evidence" value="ECO:0007669"/>
    <property type="project" value="InterPro"/>
</dbReference>
<evidence type="ECO:0000256" key="1">
    <source>
        <dbReference type="SAM" id="Coils"/>
    </source>
</evidence>
<dbReference type="Pfam" id="PF00010">
    <property type="entry name" value="HLH"/>
    <property type="match status" value="1"/>
</dbReference>
<accession>A0A0D0B8Q3</accession>
<dbReference type="InterPro" id="IPR036638">
    <property type="entry name" value="HLH_DNA-bd_sf"/>
</dbReference>
<evidence type="ECO:0000259" key="3">
    <source>
        <dbReference type="PROSITE" id="PS50888"/>
    </source>
</evidence>
<dbReference type="OrthoDB" id="2632260at2759"/>
<gene>
    <name evidence="4" type="ORF">CY34DRAFT_449431</name>
</gene>
<feature type="compositionally biased region" description="Polar residues" evidence="2">
    <location>
        <begin position="1"/>
        <end position="18"/>
    </location>
</feature>
<dbReference type="PROSITE" id="PS50888">
    <property type="entry name" value="BHLH"/>
    <property type="match status" value="1"/>
</dbReference>
<name>A0A0D0B8Q3_9AGAM</name>
<evidence type="ECO:0000313" key="5">
    <source>
        <dbReference type="Proteomes" id="UP000054485"/>
    </source>
</evidence>
<protein>
    <recommendedName>
        <fullName evidence="3">BHLH domain-containing protein</fullName>
    </recommendedName>
</protein>
<evidence type="ECO:0000313" key="4">
    <source>
        <dbReference type="EMBL" id="KIK46194.1"/>
    </source>
</evidence>
<organism evidence="4 5">
    <name type="scientific">Suillus luteus UH-Slu-Lm8-n1</name>
    <dbReference type="NCBI Taxonomy" id="930992"/>
    <lineage>
        <taxon>Eukaryota</taxon>
        <taxon>Fungi</taxon>
        <taxon>Dikarya</taxon>
        <taxon>Basidiomycota</taxon>
        <taxon>Agaricomycotina</taxon>
        <taxon>Agaricomycetes</taxon>
        <taxon>Agaricomycetidae</taxon>
        <taxon>Boletales</taxon>
        <taxon>Suillineae</taxon>
        <taxon>Suillaceae</taxon>
        <taxon>Suillus</taxon>
    </lineage>
</organism>
<feature type="coiled-coil region" evidence="1">
    <location>
        <begin position="78"/>
        <end position="105"/>
    </location>
</feature>
<keyword evidence="1" id="KW-0175">Coiled coil</keyword>
<dbReference type="Gene3D" id="4.10.280.10">
    <property type="entry name" value="Helix-loop-helix DNA-binding domain"/>
    <property type="match status" value="1"/>
</dbReference>
<dbReference type="HOGENOM" id="CLU_1983043_0_0_1"/>
<reference evidence="5" key="2">
    <citation type="submission" date="2015-01" db="EMBL/GenBank/DDBJ databases">
        <title>Evolutionary Origins and Diversification of the Mycorrhizal Mutualists.</title>
        <authorList>
            <consortium name="DOE Joint Genome Institute"/>
            <consortium name="Mycorrhizal Genomics Consortium"/>
            <person name="Kohler A."/>
            <person name="Kuo A."/>
            <person name="Nagy L.G."/>
            <person name="Floudas D."/>
            <person name="Copeland A."/>
            <person name="Barry K.W."/>
            <person name="Cichocki N."/>
            <person name="Veneault-Fourrey C."/>
            <person name="LaButti K."/>
            <person name="Lindquist E.A."/>
            <person name="Lipzen A."/>
            <person name="Lundell T."/>
            <person name="Morin E."/>
            <person name="Murat C."/>
            <person name="Riley R."/>
            <person name="Ohm R."/>
            <person name="Sun H."/>
            <person name="Tunlid A."/>
            <person name="Henrissat B."/>
            <person name="Grigoriev I.V."/>
            <person name="Hibbett D.S."/>
            <person name="Martin F."/>
        </authorList>
    </citation>
    <scope>NUCLEOTIDE SEQUENCE [LARGE SCALE GENOMIC DNA]</scope>
    <source>
        <strain evidence="5">UH-Slu-Lm8-n1</strain>
    </source>
</reference>
<evidence type="ECO:0000256" key="2">
    <source>
        <dbReference type="SAM" id="MobiDB-lite"/>
    </source>
</evidence>
<proteinExistence type="predicted"/>
<sequence length="126" mass="14799">MYSSVEQAYSESSFSPNSEAFDMLHDDTTERSSSYKQNKSTQQKQYRDREVHSFAELREAICEMTDDQEPPRTKYEILSKAAQHIRQLRQMNLKLQQQLHILKSSRMNDEGCMMTQSTCHALALEW</sequence>
<feature type="domain" description="BHLH" evidence="3">
    <location>
        <begin position="34"/>
        <end position="88"/>
    </location>
</feature>